<accession>A0A8H4R827</accession>
<evidence type="ECO:0000313" key="2">
    <source>
        <dbReference type="Proteomes" id="UP000566819"/>
    </source>
</evidence>
<dbReference type="AlphaFoldDB" id="A0A8H4R827"/>
<evidence type="ECO:0000313" key="1">
    <source>
        <dbReference type="EMBL" id="KAF4624638.1"/>
    </source>
</evidence>
<comment type="caution">
    <text evidence="1">The sequence shown here is derived from an EMBL/GenBank/DDBJ whole genome shotgun (WGS) entry which is preliminary data.</text>
</comment>
<proteinExistence type="predicted"/>
<dbReference type="Proteomes" id="UP000566819">
    <property type="component" value="Unassembled WGS sequence"/>
</dbReference>
<keyword evidence="2" id="KW-1185">Reference proteome</keyword>
<sequence length="177" mass="19657">MENRSISNIQISDIAPSKAPFSSLTIEIRHLIWAYTFEPQILGVMADWIPSENNRHAASTVVTYVVEVLKPALGYTPNEGSRHLTDGPSEFIQLDENGNYHFLQAQLLFVFAKIIGTSHSLDTNLPSLHESSGYLPLLSGLDAWDLRKPGLIFAMTKFCLLIAEKIPLLVTQPLAPK</sequence>
<reference evidence="1 2" key="1">
    <citation type="submission" date="2020-03" db="EMBL/GenBank/DDBJ databases">
        <title>Draft Genome Sequence of Cudoniella acicularis.</title>
        <authorList>
            <person name="Buettner E."/>
            <person name="Kellner H."/>
        </authorList>
    </citation>
    <scope>NUCLEOTIDE SEQUENCE [LARGE SCALE GENOMIC DNA]</scope>
    <source>
        <strain evidence="1 2">DSM 108380</strain>
    </source>
</reference>
<gene>
    <name evidence="1" type="ORF">G7Y89_g13532</name>
</gene>
<dbReference type="EMBL" id="JAAMPI010001597">
    <property type="protein sequence ID" value="KAF4624638.1"/>
    <property type="molecule type" value="Genomic_DNA"/>
</dbReference>
<protein>
    <submittedName>
        <fullName evidence="1">Uncharacterized protein</fullName>
    </submittedName>
</protein>
<organism evidence="1 2">
    <name type="scientific">Cudoniella acicularis</name>
    <dbReference type="NCBI Taxonomy" id="354080"/>
    <lineage>
        <taxon>Eukaryota</taxon>
        <taxon>Fungi</taxon>
        <taxon>Dikarya</taxon>
        <taxon>Ascomycota</taxon>
        <taxon>Pezizomycotina</taxon>
        <taxon>Leotiomycetes</taxon>
        <taxon>Helotiales</taxon>
        <taxon>Tricladiaceae</taxon>
        <taxon>Cudoniella</taxon>
    </lineage>
</organism>
<name>A0A8H4R827_9HELO</name>